<dbReference type="GO" id="GO:0031297">
    <property type="term" value="P:replication fork processing"/>
    <property type="evidence" value="ECO:0007669"/>
    <property type="project" value="TreeGrafter"/>
</dbReference>
<dbReference type="Ensembl" id="ENSCSET00000028883.1">
    <property type="protein sequence ID" value="ENSCSEP00000028501.1"/>
    <property type="gene ID" value="ENSCSEG00000018212.1"/>
</dbReference>
<dbReference type="PROSITE" id="PS50181">
    <property type="entry name" value="FBOX"/>
    <property type="match status" value="1"/>
</dbReference>
<dbReference type="Gene3D" id="3.40.50.300">
    <property type="entry name" value="P-loop containing nucleotide triphosphate hydrolases"/>
    <property type="match status" value="2"/>
</dbReference>
<dbReference type="SUPFAM" id="SSF52540">
    <property type="entry name" value="P-loop containing nucleoside triphosphate hydrolases"/>
    <property type="match status" value="1"/>
</dbReference>
<dbReference type="STRING" id="244447.ENSCSEP00000028501"/>
<dbReference type="InterPro" id="IPR014017">
    <property type="entry name" value="DNA_helicase_UvrD-like_C"/>
</dbReference>
<dbReference type="SUPFAM" id="SSF81383">
    <property type="entry name" value="F-box domain"/>
    <property type="match status" value="1"/>
</dbReference>
<dbReference type="PANTHER" id="PTHR11070:SF30">
    <property type="entry name" value="F-BOX DNA HELICASE 1"/>
    <property type="match status" value="1"/>
</dbReference>
<dbReference type="Pfam" id="PF13245">
    <property type="entry name" value="AAA_19"/>
    <property type="match status" value="1"/>
</dbReference>
<dbReference type="InterPro" id="IPR027417">
    <property type="entry name" value="P-loop_NTPase"/>
</dbReference>
<dbReference type="InParanoid" id="A0A3P8WSL3"/>
<evidence type="ECO:0000313" key="7">
    <source>
        <dbReference type="Ensembl" id="ENSCSEP00000028501.1"/>
    </source>
</evidence>
<feature type="domain" description="F-box" evidence="6">
    <location>
        <begin position="105"/>
        <end position="152"/>
    </location>
</feature>
<dbReference type="GeneTree" id="ENSGT00390000011669"/>
<feature type="compositionally biased region" description="Acidic residues" evidence="5">
    <location>
        <begin position="65"/>
        <end position="83"/>
    </location>
</feature>
<reference evidence="7 8" key="1">
    <citation type="journal article" date="2014" name="Nat. Genet.">
        <title>Whole-genome sequence of a flatfish provides insights into ZW sex chromosome evolution and adaptation to a benthic lifestyle.</title>
        <authorList>
            <person name="Chen S."/>
            <person name="Zhang G."/>
            <person name="Shao C."/>
            <person name="Huang Q."/>
            <person name="Liu G."/>
            <person name="Zhang P."/>
            <person name="Song W."/>
            <person name="An N."/>
            <person name="Chalopin D."/>
            <person name="Volff J.N."/>
            <person name="Hong Y."/>
            <person name="Li Q."/>
            <person name="Sha Z."/>
            <person name="Zhou H."/>
            <person name="Xie M."/>
            <person name="Yu Q."/>
            <person name="Liu Y."/>
            <person name="Xiang H."/>
            <person name="Wang N."/>
            <person name="Wu K."/>
            <person name="Yang C."/>
            <person name="Zhou Q."/>
            <person name="Liao X."/>
            <person name="Yang L."/>
            <person name="Hu Q."/>
            <person name="Zhang J."/>
            <person name="Meng L."/>
            <person name="Jin L."/>
            <person name="Tian Y."/>
            <person name="Lian J."/>
            <person name="Yang J."/>
            <person name="Miao G."/>
            <person name="Liu S."/>
            <person name="Liang Z."/>
            <person name="Yan F."/>
            <person name="Li Y."/>
            <person name="Sun B."/>
            <person name="Zhang H."/>
            <person name="Zhang J."/>
            <person name="Zhu Y."/>
            <person name="Du M."/>
            <person name="Zhao Y."/>
            <person name="Schartl M."/>
            <person name="Tang Q."/>
            <person name="Wang J."/>
        </authorList>
    </citation>
    <scope>NUCLEOTIDE SEQUENCE</scope>
</reference>
<organism evidence="7 8">
    <name type="scientific">Cynoglossus semilaevis</name>
    <name type="common">Tongue sole</name>
    <dbReference type="NCBI Taxonomy" id="244447"/>
    <lineage>
        <taxon>Eukaryota</taxon>
        <taxon>Metazoa</taxon>
        <taxon>Chordata</taxon>
        <taxon>Craniata</taxon>
        <taxon>Vertebrata</taxon>
        <taxon>Euteleostomi</taxon>
        <taxon>Actinopterygii</taxon>
        <taxon>Neopterygii</taxon>
        <taxon>Teleostei</taxon>
        <taxon>Neoteleostei</taxon>
        <taxon>Acanthomorphata</taxon>
        <taxon>Carangaria</taxon>
        <taxon>Pleuronectiformes</taxon>
        <taxon>Pleuronectoidei</taxon>
        <taxon>Cynoglossidae</taxon>
        <taxon>Cynoglossinae</taxon>
        <taxon>Cynoglossus</taxon>
    </lineage>
</organism>
<evidence type="ECO:0000256" key="4">
    <source>
        <dbReference type="ARBA" id="ARBA00022840"/>
    </source>
</evidence>
<evidence type="ECO:0000256" key="2">
    <source>
        <dbReference type="ARBA" id="ARBA00022801"/>
    </source>
</evidence>
<feature type="region of interest" description="Disordered" evidence="5">
    <location>
        <begin position="26"/>
        <end position="83"/>
    </location>
</feature>
<name>A0A3P8WSL3_CYNSE</name>
<evidence type="ECO:0000256" key="3">
    <source>
        <dbReference type="ARBA" id="ARBA00022806"/>
    </source>
</evidence>
<protein>
    <submittedName>
        <fullName evidence="7">F-box DNA helicase 1</fullName>
    </submittedName>
</protein>
<evidence type="ECO:0000256" key="1">
    <source>
        <dbReference type="ARBA" id="ARBA00022741"/>
    </source>
</evidence>
<dbReference type="Proteomes" id="UP000265120">
    <property type="component" value="Chromosome 8"/>
</dbReference>
<dbReference type="GO" id="GO:0016787">
    <property type="term" value="F:hydrolase activity"/>
    <property type="evidence" value="ECO:0007669"/>
    <property type="project" value="UniProtKB-KW"/>
</dbReference>
<dbReference type="GO" id="GO:0043138">
    <property type="term" value="F:3'-5' DNA helicase activity"/>
    <property type="evidence" value="ECO:0007669"/>
    <property type="project" value="TreeGrafter"/>
</dbReference>
<dbReference type="AlphaFoldDB" id="A0A3P8WSL3"/>
<dbReference type="GO" id="GO:0005524">
    <property type="term" value="F:ATP binding"/>
    <property type="evidence" value="ECO:0007669"/>
    <property type="project" value="UniProtKB-KW"/>
</dbReference>
<evidence type="ECO:0000256" key="5">
    <source>
        <dbReference type="SAM" id="MobiDB-lite"/>
    </source>
</evidence>
<dbReference type="Gene3D" id="1.20.1280.50">
    <property type="match status" value="1"/>
</dbReference>
<dbReference type="GO" id="GO:0003677">
    <property type="term" value="F:DNA binding"/>
    <property type="evidence" value="ECO:0007669"/>
    <property type="project" value="InterPro"/>
</dbReference>
<accession>A0A3P8WSL3</accession>
<keyword evidence="8" id="KW-1185">Reference proteome</keyword>
<dbReference type="PANTHER" id="PTHR11070">
    <property type="entry name" value="UVRD / RECB / PCRA DNA HELICASE FAMILY MEMBER"/>
    <property type="match status" value="1"/>
</dbReference>
<dbReference type="GO" id="GO:0005634">
    <property type="term" value="C:nucleus"/>
    <property type="evidence" value="ECO:0007669"/>
    <property type="project" value="TreeGrafter"/>
</dbReference>
<keyword evidence="1" id="KW-0547">Nucleotide-binding</keyword>
<reference evidence="7" key="2">
    <citation type="submission" date="2025-08" db="UniProtKB">
        <authorList>
            <consortium name="Ensembl"/>
        </authorList>
    </citation>
    <scope>IDENTIFICATION</scope>
</reference>
<dbReference type="Pfam" id="PF12937">
    <property type="entry name" value="F-box-like"/>
    <property type="match status" value="1"/>
</dbReference>
<evidence type="ECO:0000313" key="8">
    <source>
        <dbReference type="Proteomes" id="UP000265120"/>
    </source>
</evidence>
<dbReference type="InterPro" id="IPR001810">
    <property type="entry name" value="F-box_dom"/>
</dbReference>
<dbReference type="Pfam" id="PF13361">
    <property type="entry name" value="UvrD_C"/>
    <property type="match status" value="1"/>
</dbReference>
<dbReference type="InterPro" id="IPR036047">
    <property type="entry name" value="F-box-like_dom_sf"/>
</dbReference>
<sequence>LESSKCDLNKLKSAKRRHLSADECQHLGHGSLTEPHVFNQRPGNSDRHRRHLPRTTTVRLQSDHTEEEEEEEEGEGEAEGTEEVEPLPDAHYGLLGPSRTLLQPRACIDDLPEEVLRQILALLPAQDLYGGVALTCHRWREIMEDTKVRGRDSPSLTLSHPLSPSLTLSHPLSLSWSPPMSDLFVVLSFCCSGQEVPSTVTGSELIYPPPPPPPQTPLAVMAVILVLSEGVGDVQALVSLLTRCMSLTAVTEFLSHMATILLAMERNASDHCSGVCVCVCVCVYSHQLTAEQQLILNHNIQNDHVVKIKAFAGTGKTTTLVKYAEQRPHLRFLYVAFNKSVANEARRRFPGNVDCRTVHSLAFRDTGQRYKSKLTTALNLFSISLVLPPGRGGYTKAKVVASTLRTFMASAEDAVNISHVPDVHTTNSGNRIVIVHSEKQLFVSDAQMIWNRMKDVRRTDREAYRMTHDGYLKLWQLQEPKPRLSDYHVLLIDEAQDCTPAIMDVLLSQPCGKILVGDPHQQIYTFRGAVNALQLLEHTHVFYLTQSFRFGAEIAYVGATILKTCKNVEKILVGGTQKGQVAEAVRTGEACCRGNTAILSRCNTGVFDRAVKLTDANPRCRIHFIGDVKNFGLDRIMDLWRLTQPNPHPKFIKDPLIRHFVRMDGNSVRSLKEYIDQTDDLELNAKLTIVEKYASRIPELLIQLRSCSEPDLHRADFIVGTVHKAKGLEFESVMITDDFVRVPWPRHRMYRSPAFSLDSVPGDEWNLLYVAATRAKTTLIISESIYNLLTLAGEYFLKSEPVRSVTPPQAPPPCSVSNCPNCITPGSSFCLLWLVQSDSVLQGGPLCERCVWNRVGPIAFLVTDDVMSMANVPERLAHDYPPNREQLLILEVHRYIQ</sequence>
<keyword evidence="3" id="KW-0347">Helicase</keyword>
<proteinExistence type="predicted"/>
<reference evidence="7" key="3">
    <citation type="submission" date="2025-09" db="UniProtKB">
        <authorList>
            <consortium name="Ensembl"/>
        </authorList>
    </citation>
    <scope>IDENTIFICATION</scope>
</reference>
<keyword evidence="4" id="KW-0067">ATP-binding</keyword>
<dbReference type="InterPro" id="IPR000212">
    <property type="entry name" value="DNA_helicase_UvrD/REP"/>
</dbReference>
<dbReference type="GO" id="GO:0000724">
    <property type="term" value="P:double-strand break repair via homologous recombination"/>
    <property type="evidence" value="ECO:0007669"/>
    <property type="project" value="TreeGrafter"/>
</dbReference>
<dbReference type="OMA" id="KLAVCEA"/>
<keyword evidence="2" id="KW-0378">Hydrolase</keyword>
<evidence type="ECO:0000259" key="6">
    <source>
        <dbReference type="PROSITE" id="PS50181"/>
    </source>
</evidence>